<dbReference type="SUPFAM" id="SSF49265">
    <property type="entry name" value="Fibronectin type III"/>
    <property type="match status" value="1"/>
</dbReference>
<dbReference type="InterPro" id="IPR013783">
    <property type="entry name" value="Ig-like_fold"/>
</dbReference>
<dbReference type="PROSITE" id="PS50853">
    <property type="entry name" value="FN3"/>
    <property type="match status" value="1"/>
</dbReference>
<name>A0A1V9FWA1_9BACT</name>
<dbReference type="RefSeq" id="WP_081148410.1">
    <property type="nucleotide sequence ID" value="NZ_LVYD01000049.1"/>
</dbReference>
<dbReference type="AlphaFoldDB" id="A0A1V9FWA1"/>
<evidence type="ECO:0000259" key="2">
    <source>
        <dbReference type="PROSITE" id="PS50853"/>
    </source>
</evidence>
<evidence type="ECO:0000313" key="4">
    <source>
        <dbReference type="Proteomes" id="UP000192796"/>
    </source>
</evidence>
<dbReference type="InterPro" id="IPR003961">
    <property type="entry name" value="FN3_dom"/>
</dbReference>
<organism evidence="3 4">
    <name type="scientific">Niastella vici</name>
    <dbReference type="NCBI Taxonomy" id="1703345"/>
    <lineage>
        <taxon>Bacteria</taxon>
        <taxon>Pseudomonadati</taxon>
        <taxon>Bacteroidota</taxon>
        <taxon>Chitinophagia</taxon>
        <taxon>Chitinophagales</taxon>
        <taxon>Chitinophagaceae</taxon>
        <taxon>Niastella</taxon>
    </lineage>
</organism>
<keyword evidence="4" id="KW-1185">Reference proteome</keyword>
<feature type="chain" id="PRO_5010727931" description="Fibronectin type-III domain-containing protein" evidence="1">
    <location>
        <begin position="27"/>
        <end position="700"/>
    </location>
</feature>
<gene>
    <name evidence="3" type="ORF">A3860_26800</name>
</gene>
<dbReference type="STRING" id="1703345.A3860_26800"/>
<feature type="signal peptide" evidence="1">
    <location>
        <begin position="1"/>
        <end position="26"/>
    </location>
</feature>
<feature type="domain" description="Fibronectin type-III" evidence="2">
    <location>
        <begin position="612"/>
        <end position="700"/>
    </location>
</feature>
<dbReference type="Proteomes" id="UP000192796">
    <property type="component" value="Unassembled WGS sequence"/>
</dbReference>
<dbReference type="OrthoDB" id="923194at2"/>
<keyword evidence="1" id="KW-0732">Signal</keyword>
<evidence type="ECO:0000256" key="1">
    <source>
        <dbReference type="SAM" id="SignalP"/>
    </source>
</evidence>
<sequence length="700" mass="77867">MTFNTLKRLTPVLCITLFVMPLLSRAQKTKASDFIYVATDGKGNAMRLRWAPSSAFLWQLGNRYGYTITKYSVSKDGTLPAGSPKQELISAAPVKPAPAALLKTFAERDSMIAVMASLIYDSTPVAASGTGSIAGRNSQLTQRFGFALLIADLDYGAAQAAGLAFTDNHVQNGERYIYKITINIPEALKKEVPYIEGAVFCVGGEARRMPGIGMPDLEISDNYATLKWNIEHLTGFYTAYEIERSGDGIHYSPATELPFVQMSKGKTPTLATFTDSLFQTNTDSIYYRVRGINAFGDKSAFSPRAAQRNFIIPVYRPHIDSAYNVPGAKVRVCWRLPDSIARKTAGLHLLVANKAEGPYFPVTKNMLSPVENGYTDSVHFVSNYYKLSVVYKQNNKTFTSLPYLHMGEDSIAPIKPVVIKAVVDSLGKVTLRWKANPEADLLGYRVFRANGLKEEFTEITRHPYADTVWQDALNLNTLTTHVYYTLLAVDRYFNASHYSDTVMLKRPDTVAPAPAVIANAFMKGETVQLALLATHSPDVMMYRLERLNTATSKEPVLLAQLSPSKQDSLFYTDTAVVAGNTYQYLLYTIDSSNNRSVNRSGLVLFDPAFRKAVQFNQASADRTKQLIQLQWEYPLTGVQKYIIYRNKAGGAFTTLCTLTGNEKQYTDKEININNTYGYKIKAVFDDGKHSQLSPVKEVIY</sequence>
<dbReference type="EMBL" id="LVYD01000049">
    <property type="protein sequence ID" value="OQP62623.1"/>
    <property type="molecule type" value="Genomic_DNA"/>
</dbReference>
<comment type="caution">
    <text evidence="3">The sequence shown here is derived from an EMBL/GenBank/DDBJ whole genome shotgun (WGS) entry which is preliminary data.</text>
</comment>
<evidence type="ECO:0000313" key="3">
    <source>
        <dbReference type="EMBL" id="OQP62623.1"/>
    </source>
</evidence>
<protein>
    <recommendedName>
        <fullName evidence="2">Fibronectin type-III domain-containing protein</fullName>
    </recommendedName>
</protein>
<dbReference type="Gene3D" id="2.60.40.10">
    <property type="entry name" value="Immunoglobulins"/>
    <property type="match status" value="3"/>
</dbReference>
<proteinExistence type="predicted"/>
<reference evidence="3 4" key="1">
    <citation type="submission" date="2016-03" db="EMBL/GenBank/DDBJ databases">
        <title>Niastella vici sp. nov., isolated from farmland soil.</title>
        <authorList>
            <person name="Chen L."/>
            <person name="Wang D."/>
            <person name="Yang S."/>
            <person name="Wang G."/>
        </authorList>
    </citation>
    <scope>NUCLEOTIDE SEQUENCE [LARGE SCALE GENOMIC DNA]</scope>
    <source>
        <strain evidence="3 4">DJ57</strain>
    </source>
</reference>
<accession>A0A1V9FWA1</accession>
<dbReference type="InterPro" id="IPR036116">
    <property type="entry name" value="FN3_sf"/>
</dbReference>